<feature type="compositionally biased region" description="Acidic residues" evidence="3">
    <location>
        <begin position="1188"/>
        <end position="1204"/>
    </location>
</feature>
<feature type="compositionally biased region" description="Basic and acidic residues" evidence="3">
    <location>
        <begin position="616"/>
        <end position="636"/>
    </location>
</feature>
<dbReference type="Proteomes" id="UP000515162">
    <property type="component" value="Chromosome 3L"/>
</dbReference>
<feature type="compositionally biased region" description="Basic and acidic residues" evidence="3">
    <location>
        <begin position="571"/>
        <end position="600"/>
    </location>
</feature>
<organism evidence="5 6">
    <name type="scientific">Drosophila mauritiana</name>
    <name type="common">Fruit fly</name>
    <dbReference type="NCBI Taxonomy" id="7226"/>
    <lineage>
        <taxon>Eukaryota</taxon>
        <taxon>Metazoa</taxon>
        <taxon>Ecdysozoa</taxon>
        <taxon>Arthropoda</taxon>
        <taxon>Hexapoda</taxon>
        <taxon>Insecta</taxon>
        <taxon>Pterygota</taxon>
        <taxon>Neoptera</taxon>
        <taxon>Endopterygota</taxon>
        <taxon>Diptera</taxon>
        <taxon>Brachycera</taxon>
        <taxon>Muscomorpha</taxon>
        <taxon>Ephydroidea</taxon>
        <taxon>Drosophilidae</taxon>
        <taxon>Drosophila</taxon>
        <taxon>Sophophora</taxon>
    </lineage>
</organism>
<feature type="disulfide bond" evidence="2">
    <location>
        <begin position="1578"/>
        <end position="1593"/>
    </location>
</feature>
<dbReference type="FunFam" id="4.10.400.10:FF:000087">
    <property type="entry name" value="low-density lipoprotein receptor class A domain-containing protein 3"/>
    <property type="match status" value="1"/>
</dbReference>
<feature type="compositionally biased region" description="Low complexity" evidence="3">
    <location>
        <begin position="768"/>
        <end position="781"/>
    </location>
</feature>
<dbReference type="InterPro" id="IPR006149">
    <property type="entry name" value="EB_dom"/>
</dbReference>
<dbReference type="RefSeq" id="XP_033157195.1">
    <property type="nucleotide sequence ID" value="XM_033301304.1"/>
</dbReference>
<evidence type="ECO:0000313" key="6">
    <source>
        <dbReference type="RefSeq" id="XP_033157195.1"/>
    </source>
</evidence>
<proteinExistence type="predicted"/>
<evidence type="ECO:0000256" key="1">
    <source>
        <dbReference type="ARBA" id="ARBA00023157"/>
    </source>
</evidence>
<dbReference type="InterPro" id="IPR002172">
    <property type="entry name" value="LDrepeatLR_classA_rpt"/>
</dbReference>
<feature type="disulfide bond" evidence="2">
    <location>
        <begin position="1503"/>
        <end position="1521"/>
    </location>
</feature>
<dbReference type="InterPro" id="IPR023415">
    <property type="entry name" value="LDLR_class-A_CS"/>
</dbReference>
<dbReference type="InterPro" id="IPR036055">
    <property type="entry name" value="LDL_receptor-like_sf"/>
</dbReference>
<feature type="compositionally biased region" description="Polar residues" evidence="3">
    <location>
        <begin position="679"/>
        <end position="689"/>
    </location>
</feature>
<dbReference type="CDD" id="cd00112">
    <property type="entry name" value="LDLa"/>
    <property type="match status" value="3"/>
</dbReference>
<feature type="compositionally biased region" description="Acidic residues" evidence="3">
    <location>
        <begin position="556"/>
        <end position="567"/>
    </location>
</feature>
<reference evidence="6" key="1">
    <citation type="submission" date="2025-08" db="UniProtKB">
        <authorList>
            <consortium name="RefSeq"/>
        </authorList>
    </citation>
    <scope>IDENTIFICATION</scope>
    <source>
        <strain evidence="6">Mau12</strain>
        <tissue evidence="6">Whole Body</tissue>
    </source>
</reference>
<gene>
    <name evidence="6" type="primary">LOC117139146</name>
</gene>
<accession>A0A6P8JMI3</accession>
<feature type="compositionally biased region" description="Acidic residues" evidence="3">
    <location>
        <begin position="747"/>
        <end position="767"/>
    </location>
</feature>
<feature type="compositionally biased region" description="Basic and acidic residues" evidence="3">
    <location>
        <begin position="277"/>
        <end position="291"/>
    </location>
</feature>
<dbReference type="Pfam" id="PF00057">
    <property type="entry name" value="Ldl_recept_a"/>
    <property type="match status" value="3"/>
</dbReference>
<feature type="compositionally biased region" description="Low complexity" evidence="3">
    <location>
        <begin position="201"/>
        <end position="255"/>
    </location>
</feature>
<dbReference type="PROSITE" id="PS01209">
    <property type="entry name" value="LDLRA_1"/>
    <property type="match status" value="2"/>
</dbReference>
<dbReference type="SUPFAM" id="SSF57424">
    <property type="entry name" value="LDL receptor-like module"/>
    <property type="match status" value="4"/>
</dbReference>
<feature type="disulfide bond" evidence="2">
    <location>
        <begin position="1566"/>
        <end position="1584"/>
    </location>
</feature>
<keyword evidence="5" id="KW-1185">Reference proteome</keyword>
<dbReference type="PANTHER" id="PTHR39069:SF1">
    <property type="entry name" value="ECDYSONE-INDUCIBLE GENE E1, ISOFORM A"/>
    <property type="match status" value="1"/>
</dbReference>
<feature type="region of interest" description="Disordered" evidence="3">
    <location>
        <begin position="1060"/>
        <end position="1232"/>
    </location>
</feature>
<dbReference type="SMART" id="SM00192">
    <property type="entry name" value="LDLa"/>
    <property type="match status" value="4"/>
</dbReference>
<dbReference type="PROSITE" id="PS50068">
    <property type="entry name" value="LDLRA_2"/>
    <property type="match status" value="4"/>
</dbReference>
<keyword evidence="1 2" id="KW-1015">Disulfide bond</keyword>
<name>A0A6P8JMI3_DROMA</name>
<feature type="compositionally biased region" description="Basic and acidic residues" evidence="3">
    <location>
        <begin position="191"/>
        <end position="200"/>
    </location>
</feature>
<feature type="compositionally biased region" description="Basic and acidic residues" evidence="3">
    <location>
        <begin position="315"/>
        <end position="334"/>
    </location>
</feature>
<feature type="compositionally biased region" description="Basic and acidic residues" evidence="3">
    <location>
        <begin position="832"/>
        <end position="843"/>
    </location>
</feature>
<dbReference type="Pfam" id="PF01683">
    <property type="entry name" value="EB"/>
    <property type="match status" value="1"/>
</dbReference>
<feature type="compositionally biased region" description="Polar residues" evidence="3">
    <location>
        <begin position="362"/>
        <end position="376"/>
    </location>
</feature>
<dbReference type="Gene3D" id="4.10.400.10">
    <property type="entry name" value="Low-density Lipoprotein Receptor"/>
    <property type="match status" value="3"/>
</dbReference>
<dbReference type="CTD" id="45879"/>
<feature type="compositionally biased region" description="Acidic residues" evidence="3">
    <location>
        <begin position="858"/>
        <end position="868"/>
    </location>
</feature>
<feature type="compositionally biased region" description="Basic and acidic residues" evidence="3">
    <location>
        <begin position="401"/>
        <end position="419"/>
    </location>
</feature>
<feature type="disulfide bond" evidence="2">
    <location>
        <begin position="1496"/>
        <end position="1508"/>
    </location>
</feature>
<dbReference type="PANTHER" id="PTHR39069">
    <property type="entry name" value="ECDYSONE-INDUCIBLE GENE E1, ISOFORM A"/>
    <property type="match status" value="1"/>
</dbReference>
<dbReference type="PRINTS" id="PR00261">
    <property type="entry name" value="LDLRECEPTOR"/>
</dbReference>
<evidence type="ECO:0000256" key="2">
    <source>
        <dbReference type="PROSITE-ProRule" id="PRU00124"/>
    </source>
</evidence>
<feature type="compositionally biased region" description="Basic and acidic residues" evidence="3">
    <location>
        <begin position="477"/>
        <end position="489"/>
    </location>
</feature>
<feature type="compositionally biased region" description="Basic and acidic residues" evidence="3">
    <location>
        <begin position="1032"/>
        <end position="1046"/>
    </location>
</feature>
<feature type="domain" description="EB" evidence="4">
    <location>
        <begin position="75"/>
        <end position="131"/>
    </location>
</feature>
<feature type="compositionally biased region" description="Low complexity" evidence="3">
    <location>
        <begin position="638"/>
        <end position="650"/>
    </location>
</feature>
<feature type="compositionally biased region" description="Low complexity" evidence="3">
    <location>
        <begin position="449"/>
        <end position="459"/>
    </location>
</feature>
<dbReference type="GeneID" id="117139146"/>
<evidence type="ECO:0000313" key="5">
    <source>
        <dbReference type="Proteomes" id="UP000515162"/>
    </source>
</evidence>
<sequence>MTATARQSATSRKQPAIAMLNGNAFTVKRLLALLIIFTVVDASRSLELGDKCQHDMDCTDFIKGSSCSALGYCECAPYFVQLDSKRCLSSQLLGGDCQLSEQCSMKVANSSCLEGACRCVEGFLQFRKHTCLGPAHPGAVCYSHAHCQMFDTRTHCDFLIPNLFGRCQCTSPAKMVGGLCVAPAADQEDQKQEQAVEKVEQPASSTTTTTTTTTTPRPTTRTTRRTTTTTTTTTPAPTTTTRRTTTTTTTTTPAPILLEDELPASVEEQSLEEDDGETTKLRPEVVEVDNGEKLEAVDLAHEETELTQQQNQLDEQQHQEEEQKHQEEEQHRIEQQQNQEDEQQQQQQHQQVIAQASDAELPQSSQDATTGVQQLLTPADVPTEDAINAEQETEAGPTEDYPYKIDEEYTEEHNDKPEAPELTVDQPEHEESPVAPEIVPIEADEEAAEASGGQEIASSPIDDTMKFDYETSVDEVEPAKPEDERETEAVHQATNEGVVPIDTESETDAESSTEPQIQTQLLLEDGEPETSQTVADEELIPVNEAEIESVSKTADEAEEIPEEETPEDLASGDHELDVAVASHDDEVEPPKQEEPTEALKIEQPAQVESESQNVDEVGKPEEPQTEMEIEKEKEETPATEAAEVELPATEAKPDMESEIDQVEQSADIKPTSGEDDLNEANQLNQDQVTEQAALELEEIEEKEPEQVVDMHQDADEATTEKPVQDHDQEEVEAITESEHGQLTYPTNDDELAPVEIEPELTTEEPEIAENTTELTEQQQQQQDEEEIAEAALAHEEQLQQVEPEENANAIKTPEVSEAIAEPQADLETPSATEKEIEPQTADHVEEEPVAITERIPEAEPEPEIEPTNDEVSQVDADQAELELPIKSDADISEEAAEEPAQTEVAPEVEAETEASESAQTSPEISVEQDEVAIDKNENDNNIQGAEPNEEEELIPEPQPMPEEEELPVQEEASPVPEEQDLAKPEMDYTSVEHLQELSQPEETTAAIEAEESDSRESTLAPEAADAPIAIVSEERDPEHDPQNFHESESIADILSDLMLEGDSTVPPVPFGQQPAQTVPMVEANSENEEEQAHEAISDLQAEADETQDHAEQVQPVNEPGTAIPELFAEAAKDEEDVPALPESDEAKTEQPSAIEEEQPIPSEGEQTPVEEAHQDDEEEHQQDQEEHQLDEEEPLKEVETESLPEEATTEKFQEPEPEEGNTPLPEELPFDLTDHSDVSRFNELQSESLILESTTNIDGLQELDNNHIEEEEPAAHAIPHEEATPNPADIVEITTQTMLGLASRVTLMEPAAPVVTTLMPLMTADEPTPEPVSPAAIPSASLAAIKPGSELRKRVDLGLEAVSLGLACSSDRQCQLADPHTVCNRRGVCDCAAGEEGSQCSAERTGCSPGTFQCRSSGVCISWFFVCDGRADCNDASDEECTHNARLNQTCPTESFRCQRSGRCISRAALCDGRRQCPHGEDELGCDGSVKGGNACPEHTFRCGSGECLPEYEYCNAIVSCKDGSDEPPHLCGSRALPNLFMRLIEAGGLLGGGRREADAYCPHRCSNGLCRSTAIVCSGRDGCGDGTDEQTCAVCRCPAPTAASLPAFLARQRPMPLW</sequence>
<feature type="region of interest" description="Disordered" evidence="3">
    <location>
        <begin position="191"/>
        <end position="291"/>
    </location>
</feature>
<protein>
    <submittedName>
        <fullName evidence="6">Titin</fullName>
    </submittedName>
</protein>
<feature type="compositionally biased region" description="Basic and acidic residues" evidence="3">
    <location>
        <begin position="704"/>
        <end position="726"/>
    </location>
</feature>
<evidence type="ECO:0000256" key="3">
    <source>
        <dbReference type="SAM" id="MobiDB-lite"/>
    </source>
</evidence>
<dbReference type="FunFam" id="4.10.400.10:FF:000184">
    <property type="entry name" value="Ecdysone-inducible gene E1"/>
    <property type="match status" value="1"/>
</dbReference>
<comment type="caution">
    <text evidence="2">Lacks conserved residue(s) required for the propagation of feature annotation.</text>
</comment>
<feature type="region of interest" description="Disordered" evidence="3">
    <location>
        <begin position="304"/>
        <end position="1046"/>
    </location>
</feature>
<evidence type="ECO:0000259" key="4">
    <source>
        <dbReference type="Pfam" id="PF01683"/>
    </source>
</evidence>
<feature type="disulfide bond" evidence="2">
    <location>
        <begin position="1471"/>
        <end position="1486"/>
    </location>
</feature>